<keyword evidence="1" id="KW-1133">Transmembrane helix</keyword>
<keyword evidence="4" id="KW-1185">Reference proteome</keyword>
<feature type="domain" description="Hemerythrin-like" evidence="2">
    <location>
        <begin position="13"/>
        <end position="128"/>
    </location>
</feature>
<dbReference type="Pfam" id="PF01814">
    <property type="entry name" value="Hemerythrin"/>
    <property type="match status" value="1"/>
</dbReference>
<evidence type="ECO:0000313" key="3">
    <source>
        <dbReference type="EMBL" id="MCM5681244.1"/>
    </source>
</evidence>
<dbReference type="PANTHER" id="PTHR35585:SF1">
    <property type="entry name" value="HHE DOMAIN PROTEIN (AFU_ORTHOLOGUE AFUA_4G00730)"/>
    <property type="match status" value="1"/>
</dbReference>
<protein>
    <submittedName>
        <fullName evidence="3">Hemerythrin domain-containing protein</fullName>
    </submittedName>
</protein>
<dbReference type="EMBL" id="JAMKFE010000010">
    <property type="protein sequence ID" value="MCM5681244.1"/>
    <property type="molecule type" value="Genomic_DNA"/>
</dbReference>
<dbReference type="PANTHER" id="PTHR35585">
    <property type="entry name" value="HHE DOMAIN PROTEIN (AFU_ORTHOLOGUE AFUA_4G00730)"/>
    <property type="match status" value="1"/>
</dbReference>
<reference evidence="3" key="1">
    <citation type="submission" date="2022-05" db="EMBL/GenBank/DDBJ databases">
        <title>Schlegelella sp. nov., isolated from mangrove soil.</title>
        <authorList>
            <person name="Liu Y."/>
            <person name="Ge X."/>
            <person name="Liu W."/>
        </authorList>
    </citation>
    <scope>NUCLEOTIDE SEQUENCE</scope>
    <source>
        <strain evidence="3">S2-27</strain>
    </source>
</reference>
<evidence type="ECO:0000313" key="4">
    <source>
        <dbReference type="Proteomes" id="UP001165541"/>
    </source>
</evidence>
<proteinExistence type="predicted"/>
<dbReference type="RefSeq" id="WP_251779722.1">
    <property type="nucleotide sequence ID" value="NZ_JAMKFE010000010.1"/>
</dbReference>
<keyword evidence="1" id="KW-0472">Membrane</keyword>
<dbReference type="Gene3D" id="1.20.120.520">
    <property type="entry name" value="nmb1532 protein domain like"/>
    <property type="match status" value="1"/>
</dbReference>
<feature type="transmembrane region" description="Helical" evidence="1">
    <location>
        <begin position="165"/>
        <end position="185"/>
    </location>
</feature>
<gene>
    <name evidence="3" type="ORF">M8A51_17085</name>
</gene>
<evidence type="ECO:0000256" key="1">
    <source>
        <dbReference type="SAM" id="Phobius"/>
    </source>
</evidence>
<sequence>MNEIVSKLSPGATKLIRMDHTHVLSNFHRYEMDAPSDKKRAIVNVICLGLEVHAQIEEEIFYPALEEVSTDDEVLAKSKPEHDEMRRLIGELRSMEPADEAYDSKVLELMRDVMHHVADEETVLLPAAELLLKDRLSELGAQMTKRRMELAGPHAAEIALNQARAMPGATMLVAAGGLLAGGYLLKQAFSHRHH</sequence>
<dbReference type="CDD" id="cd12108">
    <property type="entry name" value="Hr-like"/>
    <property type="match status" value="1"/>
</dbReference>
<evidence type="ECO:0000259" key="2">
    <source>
        <dbReference type="Pfam" id="PF01814"/>
    </source>
</evidence>
<comment type="caution">
    <text evidence="3">The sequence shown here is derived from an EMBL/GenBank/DDBJ whole genome shotgun (WGS) entry which is preliminary data.</text>
</comment>
<dbReference type="InterPro" id="IPR012312">
    <property type="entry name" value="Hemerythrin-like"/>
</dbReference>
<accession>A0ABT0YSD4</accession>
<organism evidence="3 4">
    <name type="scientific">Caldimonas mangrovi</name>
    <dbReference type="NCBI Taxonomy" id="2944811"/>
    <lineage>
        <taxon>Bacteria</taxon>
        <taxon>Pseudomonadati</taxon>
        <taxon>Pseudomonadota</taxon>
        <taxon>Betaproteobacteria</taxon>
        <taxon>Burkholderiales</taxon>
        <taxon>Sphaerotilaceae</taxon>
        <taxon>Caldimonas</taxon>
    </lineage>
</organism>
<dbReference type="Proteomes" id="UP001165541">
    <property type="component" value="Unassembled WGS sequence"/>
</dbReference>
<name>A0ABT0YSD4_9BURK</name>
<keyword evidence="1" id="KW-0812">Transmembrane</keyword>